<dbReference type="PROSITE" id="PS50995">
    <property type="entry name" value="HTH_MARR_2"/>
    <property type="match status" value="1"/>
</dbReference>
<reference evidence="2 3" key="1">
    <citation type="submission" date="2020-04" db="EMBL/GenBank/DDBJ databases">
        <title>Gordonia sp. nov. TBRC 11910.</title>
        <authorList>
            <person name="Suriyachadkun C."/>
        </authorList>
    </citation>
    <scope>NUCLEOTIDE SEQUENCE [LARGE SCALE GENOMIC DNA]</scope>
    <source>
        <strain evidence="2 3">TBRC 11910</strain>
    </source>
</reference>
<dbReference type="AlphaFoldDB" id="A0A848KZ59"/>
<name>A0A848KZ59_9ACTN</name>
<dbReference type="SUPFAM" id="SSF46785">
    <property type="entry name" value="Winged helix' DNA-binding domain"/>
    <property type="match status" value="1"/>
</dbReference>
<dbReference type="PRINTS" id="PR00598">
    <property type="entry name" value="HTHMARR"/>
</dbReference>
<accession>A0A848KZ59</accession>
<dbReference type="Gene3D" id="1.10.10.10">
    <property type="entry name" value="Winged helix-like DNA-binding domain superfamily/Winged helix DNA-binding domain"/>
    <property type="match status" value="1"/>
</dbReference>
<dbReference type="Pfam" id="PF12802">
    <property type="entry name" value="MarR_2"/>
    <property type="match status" value="1"/>
</dbReference>
<comment type="caution">
    <text evidence="2">The sequence shown here is derived from an EMBL/GenBank/DDBJ whole genome shotgun (WGS) entry which is preliminary data.</text>
</comment>
<dbReference type="RefSeq" id="WP_170196382.1">
    <property type="nucleotide sequence ID" value="NZ_JABBNB010000028.1"/>
</dbReference>
<dbReference type="PANTHER" id="PTHR33164:SF57">
    <property type="entry name" value="MARR-FAMILY TRANSCRIPTIONAL REGULATOR"/>
    <property type="match status" value="1"/>
</dbReference>
<dbReference type="InterPro" id="IPR036388">
    <property type="entry name" value="WH-like_DNA-bd_sf"/>
</dbReference>
<evidence type="ECO:0000313" key="3">
    <source>
        <dbReference type="Proteomes" id="UP000550729"/>
    </source>
</evidence>
<feature type="domain" description="HTH marR-type" evidence="1">
    <location>
        <begin position="5"/>
        <end position="139"/>
    </location>
</feature>
<dbReference type="EMBL" id="JABBNB010000028">
    <property type="protein sequence ID" value="NMO03876.1"/>
    <property type="molecule type" value="Genomic_DNA"/>
</dbReference>
<dbReference type="Proteomes" id="UP000550729">
    <property type="component" value="Unassembled WGS sequence"/>
</dbReference>
<dbReference type="PANTHER" id="PTHR33164">
    <property type="entry name" value="TRANSCRIPTIONAL REGULATOR, MARR FAMILY"/>
    <property type="match status" value="1"/>
</dbReference>
<keyword evidence="3" id="KW-1185">Reference proteome</keyword>
<dbReference type="InterPro" id="IPR000835">
    <property type="entry name" value="HTH_MarR-typ"/>
</dbReference>
<evidence type="ECO:0000259" key="1">
    <source>
        <dbReference type="PROSITE" id="PS50995"/>
    </source>
</evidence>
<dbReference type="InterPro" id="IPR036390">
    <property type="entry name" value="WH_DNA-bd_sf"/>
</dbReference>
<dbReference type="SMART" id="SM00347">
    <property type="entry name" value="HTH_MARR"/>
    <property type="match status" value="1"/>
</dbReference>
<protein>
    <submittedName>
        <fullName evidence="2">Winged helix-turn-helix transcriptional regulator</fullName>
    </submittedName>
</protein>
<sequence length="142" mass="16216">MDDPIAELEAELADIWRRGRARMRNRAHAIDPKLDPACYPLLIVLTTHDKLSMSEMVAKLDIEKSTLTRQIDAVVRLGLVERQIAPDDGRVRLVTLTDHGHERMATVATSALAEWRDRLTRWDPDEIRTLTRLLQKLAADEV</sequence>
<gene>
    <name evidence="2" type="ORF">HH308_21925</name>
</gene>
<dbReference type="GO" id="GO:0003700">
    <property type="term" value="F:DNA-binding transcription factor activity"/>
    <property type="evidence" value="ECO:0007669"/>
    <property type="project" value="InterPro"/>
</dbReference>
<dbReference type="GO" id="GO:0006950">
    <property type="term" value="P:response to stress"/>
    <property type="evidence" value="ECO:0007669"/>
    <property type="project" value="TreeGrafter"/>
</dbReference>
<proteinExistence type="predicted"/>
<evidence type="ECO:0000313" key="2">
    <source>
        <dbReference type="EMBL" id="NMO03876.1"/>
    </source>
</evidence>
<dbReference type="InterPro" id="IPR039422">
    <property type="entry name" value="MarR/SlyA-like"/>
</dbReference>
<organism evidence="2 3">
    <name type="scientific">Gordonia asplenii</name>
    <dbReference type="NCBI Taxonomy" id="2725283"/>
    <lineage>
        <taxon>Bacteria</taxon>
        <taxon>Bacillati</taxon>
        <taxon>Actinomycetota</taxon>
        <taxon>Actinomycetes</taxon>
        <taxon>Mycobacteriales</taxon>
        <taxon>Gordoniaceae</taxon>
        <taxon>Gordonia</taxon>
    </lineage>
</organism>